<sequence length="325" mass="35060">MADGTISLREGLRCKAIDSNKMRRKQRNFSDQSSEPPKTQQIRSVQVDLESPNLIISGDHRLGSTLGGSVPPPSTAEFGEISPKSAKSSSPSWKRQQVFEQELIKEAEELATNLQNYNDQEKKNLDLPGSLNSHGPVLSSTFSICTECRVFGHATSRCSRTISHKQTQDRGLLKEEWQSVTKGTSVSNLGGSVALDAVTTPVVAVVDTSTPKVIEEDLVESVSEGEELNVNPNNSLVVHKDTGVLSGSVEVESVIPPIDPDPASSGLVPSHPVPLVKPVPPDDKAEAVTGEAYSQSSKDLKPHNNKGSGKNNNKKWSSGSKRRHK</sequence>
<proteinExistence type="predicted"/>
<comment type="caution">
    <text evidence="1">The sequence shown here is derived from an EMBL/GenBank/DDBJ whole genome shotgun (WGS) entry which is preliminary data.</text>
</comment>
<keyword evidence="2" id="KW-1185">Reference proteome</keyword>
<name>A0ACC0NBS7_RHOML</name>
<dbReference type="EMBL" id="CM046393">
    <property type="protein sequence ID" value="KAI8550691.1"/>
    <property type="molecule type" value="Genomic_DNA"/>
</dbReference>
<reference evidence="1" key="1">
    <citation type="submission" date="2022-02" db="EMBL/GenBank/DDBJ databases">
        <title>Plant Genome Project.</title>
        <authorList>
            <person name="Zhang R.-G."/>
        </authorList>
    </citation>
    <scope>NUCLEOTIDE SEQUENCE</scope>
    <source>
        <strain evidence="1">AT1</strain>
    </source>
</reference>
<evidence type="ECO:0000313" key="2">
    <source>
        <dbReference type="Proteomes" id="UP001062846"/>
    </source>
</evidence>
<accession>A0ACC0NBS7</accession>
<organism evidence="1 2">
    <name type="scientific">Rhododendron molle</name>
    <name type="common">Chinese azalea</name>
    <name type="synonym">Azalea mollis</name>
    <dbReference type="NCBI Taxonomy" id="49168"/>
    <lineage>
        <taxon>Eukaryota</taxon>
        <taxon>Viridiplantae</taxon>
        <taxon>Streptophyta</taxon>
        <taxon>Embryophyta</taxon>
        <taxon>Tracheophyta</taxon>
        <taxon>Spermatophyta</taxon>
        <taxon>Magnoliopsida</taxon>
        <taxon>eudicotyledons</taxon>
        <taxon>Gunneridae</taxon>
        <taxon>Pentapetalae</taxon>
        <taxon>asterids</taxon>
        <taxon>Ericales</taxon>
        <taxon>Ericaceae</taxon>
        <taxon>Ericoideae</taxon>
        <taxon>Rhodoreae</taxon>
        <taxon>Rhododendron</taxon>
    </lineage>
</organism>
<protein>
    <submittedName>
        <fullName evidence="1">Uncharacterized protein</fullName>
    </submittedName>
</protein>
<gene>
    <name evidence="1" type="ORF">RHMOL_Rhmol06G0127600</name>
</gene>
<evidence type="ECO:0000313" key="1">
    <source>
        <dbReference type="EMBL" id="KAI8550691.1"/>
    </source>
</evidence>
<dbReference type="Proteomes" id="UP001062846">
    <property type="component" value="Chromosome 6"/>
</dbReference>